<name>A0ABW2KL66_9ACTN</name>
<accession>A0ABW2KL66</accession>
<dbReference type="GO" id="GO:0016787">
    <property type="term" value="F:hydrolase activity"/>
    <property type="evidence" value="ECO:0007669"/>
    <property type="project" value="UniProtKB-KW"/>
</dbReference>
<comment type="caution">
    <text evidence="1">The sequence shown here is derived from an EMBL/GenBank/DDBJ whole genome shotgun (WGS) entry which is preliminary data.</text>
</comment>
<dbReference type="EMBL" id="JBHTBH010000010">
    <property type="protein sequence ID" value="MFC7330148.1"/>
    <property type="molecule type" value="Genomic_DNA"/>
</dbReference>
<dbReference type="CDD" id="cd07505">
    <property type="entry name" value="HAD_BPGM-like"/>
    <property type="match status" value="1"/>
</dbReference>
<evidence type="ECO:0000313" key="1">
    <source>
        <dbReference type="EMBL" id="MFC7330148.1"/>
    </source>
</evidence>
<keyword evidence="2" id="KW-1185">Reference proteome</keyword>
<dbReference type="PANTHER" id="PTHR43434:SF1">
    <property type="entry name" value="PHOSPHOGLYCOLATE PHOSPHATASE"/>
    <property type="match status" value="1"/>
</dbReference>
<dbReference type="SUPFAM" id="SSF56784">
    <property type="entry name" value="HAD-like"/>
    <property type="match status" value="2"/>
</dbReference>
<organism evidence="1 2">
    <name type="scientific">Marinactinospora rubrisoli</name>
    <dbReference type="NCBI Taxonomy" id="2715399"/>
    <lineage>
        <taxon>Bacteria</taxon>
        <taxon>Bacillati</taxon>
        <taxon>Actinomycetota</taxon>
        <taxon>Actinomycetes</taxon>
        <taxon>Streptosporangiales</taxon>
        <taxon>Nocardiopsidaceae</taxon>
        <taxon>Marinactinospora</taxon>
    </lineage>
</organism>
<dbReference type="SFLD" id="SFLDS00003">
    <property type="entry name" value="Haloacid_Dehalogenase"/>
    <property type="match status" value="2"/>
</dbReference>
<dbReference type="PANTHER" id="PTHR43434">
    <property type="entry name" value="PHOSPHOGLYCOLATE PHOSPHATASE"/>
    <property type="match status" value="1"/>
</dbReference>
<dbReference type="InterPro" id="IPR050155">
    <property type="entry name" value="HAD-like_hydrolase_sf"/>
</dbReference>
<gene>
    <name evidence="1" type="ORF">ACFQRF_20665</name>
</gene>
<protein>
    <submittedName>
        <fullName evidence="1">HAD family hydrolase</fullName>
        <ecNumber evidence="1">3.1.3.-</ecNumber>
    </submittedName>
</protein>
<sequence length="543" mass="57696">MDDLRSALRHRPDALLLDFGGVVFQTRKRPGGRAEMAARLQGVLARAGHTVDTGTLLASLDAGLAALKDWKNSAGRRLAPTELDHRTIWTDFLASDLDEAAREVLAGSAGALLAEMSPILSDHEVRPGVRDLLAAAAELGVRVGMVSNAHSGRAHRDLLDAAGLSGFFGVQVYSDEVGIRKPHPEMIRLAARALGTVAERCWYVGDTQDRDVVAGRRAGVAAAILTRHHHTDNPPYAVSVRADAVFDTPEGLVGPLRASVPVERPAAPPPGPRSTPAVPARPLPAALLLDHGGVISTSTPAPDARRAFAGEVAALLRRAGHAFSAEEVADAIATGRERYRDWKQAHAGNPVVPEISPREFWCDLVGRDWAPEVRALLHAESARLTLGYARSKSHAEPRPGVAEVLAFCADHGVPVAVVSNTLCGRAVRERLDRHGLTDRIGVHVYSDELGRRKPDPATVTTAITALGVPPAGCWFVGDKPWRDAAAARRGGIGTVVIVRGGSATDEEIAASRIGPAEQRPTHVIDEMSDLLDLWGAPPPTLPA</sequence>
<dbReference type="InterPro" id="IPR023214">
    <property type="entry name" value="HAD_sf"/>
</dbReference>
<dbReference type="RefSeq" id="WP_379872786.1">
    <property type="nucleotide sequence ID" value="NZ_JBHTBH010000010.1"/>
</dbReference>
<dbReference type="InterPro" id="IPR036412">
    <property type="entry name" value="HAD-like_sf"/>
</dbReference>
<evidence type="ECO:0000313" key="2">
    <source>
        <dbReference type="Proteomes" id="UP001596540"/>
    </source>
</evidence>
<dbReference type="Proteomes" id="UP001596540">
    <property type="component" value="Unassembled WGS sequence"/>
</dbReference>
<dbReference type="Gene3D" id="3.40.50.1000">
    <property type="entry name" value="HAD superfamily/HAD-like"/>
    <property type="match status" value="2"/>
</dbReference>
<dbReference type="EC" id="3.1.3.-" evidence="1"/>
<reference evidence="2" key="1">
    <citation type="journal article" date="2019" name="Int. J. Syst. Evol. Microbiol.">
        <title>The Global Catalogue of Microorganisms (GCM) 10K type strain sequencing project: providing services to taxonomists for standard genome sequencing and annotation.</title>
        <authorList>
            <consortium name="The Broad Institute Genomics Platform"/>
            <consortium name="The Broad Institute Genome Sequencing Center for Infectious Disease"/>
            <person name="Wu L."/>
            <person name="Ma J."/>
        </authorList>
    </citation>
    <scope>NUCLEOTIDE SEQUENCE [LARGE SCALE GENOMIC DNA]</scope>
    <source>
        <strain evidence="2">CGMCC 4.7382</strain>
    </source>
</reference>
<dbReference type="NCBIfam" id="TIGR01549">
    <property type="entry name" value="HAD-SF-IA-v1"/>
    <property type="match status" value="1"/>
</dbReference>
<dbReference type="InterPro" id="IPR006439">
    <property type="entry name" value="HAD-SF_hydro_IA"/>
</dbReference>
<dbReference type="Pfam" id="PF00702">
    <property type="entry name" value="Hydrolase"/>
    <property type="match status" value="2"/>
</dbReference>
<proteinExistence type="predicted"/>
<dbReference type="SFLD" id="SFLDG01129">
    <property type="entry name" value="C1.5:_HAD__Beta-PGM__Phosphata"/>
    <property type="match status" value="2"/>
</dbReference>
<keyword evidence="1" id="KW-0378">Hydrolase</keyword>